<dbReference type="eggNOG" id="COG1476">
    <property type="taxonomic scope" value="Bacteria"/>
</dbReference>
<name>W7L171_CYTFI</name>
<dbReference type="GO" id="GO:0003677">
    <property type="term" value="F:DNA binding"/>
    <property type="evidence" value="ECO:0007669"/>
    <property type="project" value="UniProtKB-KW"/>
</dbReference>
<dbReference type="PANTHER" id="PTHR46558">
    <property type="entry name" value="TRACRIPTIONAL REGULATORY PROTEIN-RELATED-RELATED"/>
    <property type="match status" value="1"/>
</dbReference>
<protein>
    <recommendedName>
        <fullName evidence="2">HTH cro/C1-type domain-containing protein</fullName>
    </recommendedName>
</protein>
<evidence type="ECO:0000256" key="1">
    <source>
        <dbReference type="ARBA" id="ARBA00023125"/>
    </source>
</evidence>
<dbReference type="AlphaFoldDB" id="W7L171"/>
<gene>
    <name evidence="3" type="ORF">PBF_21898</name>
</gene>
<sequence length="73" mass="8317">MPIRTRLVNARKQAGLTQEQLALEAKISRAYLSNIEKGKHTPSLEVAKKISDALKKSIEDIFFEIDVRKTHIK</sequence>
<dbReference type="PANTHER" id="PTHR46558:SF4">
    <property type="entry name" value="DNA-BIDING PHAGE PROTEIN"/>
    <property type="match status" value="1"/>
</dbReference>
<evidence type="ECO:0000313" key="3">
    <source>
        <dbReference type="EMBL" id="EWG08862.1"/>
    </source>
</evidence>
<dbReference type="PROSITE" id="PS50943">
    <property type="entry name" value="HTH_CROC1"/>
    <property type="match status" value="1"/>
</dbReference>
<keyword evidence="1" id="KW-0238">DNA-binding</keyword>
<reference evidence="4" key="1">
    <citation type="submission" date="2013-03" db="EMBL/GenBank/DDBJ databases">
        <title>Draft genome sequence of Bacillus firmus DS1.</title>
        <authorList>
            <person name="Peng D."/>
            <person name="Zhu L."/>
            <person name="Sun M."/>
        </authorList>
    </citation>
    <scope>NUCLEOTIDE SEQUENCE [LARGE SCALE GENOMIC DNA]</scope>
    <source>
        <strain evidence="4">DS1</strain>
    </source>
</reference>
<organism evidence="3 4">
    <name type="scientific">Cytobacillus firmus DS1</name>
    <dbReference type="NCBI Taxonomy" id="1307436"/>
    <lineage>
        <taxon>Bacteria</taxon>
        <taxon>Bacillati</taxon>
        <taxon>Bacillota</taxon>
        <taxon>Bacilli</taxon>
        <taxon>Bacillales</taxon>
        <taxon>Bacillaceae</taxon>
        <taxon>Cytobacillus</taxon>
    </lineage>
</organism>
<dbReference type="SMART" id="SM00530">
    <property type="entry name" value="HTH_XRE"/>
    <property type="match status" value="1"/>
</dbReference>
<dbReference type="InterPro" id="IPR001387">
    <property type="entry name" value="Cro/C1-type_HTH"/>
</dbReference>
<dbReference type="Proteomes" id="UP000019270">
    <property type="component" value="Unassembled WGS sequence"/>
</dbReference>
<dbReference type="CDD" id="cd00093">
    <property type="entry name" value="HTH_XRE"/>
    <property type="match status" value="1"/>
</dbReference>
<evidence type="ECO:0000313" key="4">
    <source>
        <dbReference type="Proteomes" id="UP000019270"/>
    </source>
</evidence>
<evidence type="ECO:0000259" key="2">
    <source>
        <dbReference type="PROSITE" id="PS50943"/>
    </source>
</evidence>
<dbReference type="InterPro" id="IPR010982">
    <property type="entry name" value="Lambda_DNA-bd_dom_sf"/>
</dbReference>
<comment type="caution">
    <text evidence="3">The sequence shown here is derived from an EMBL/GenBank/DDBJ whole genome shotgun (WGS) entry which is preliminary data.</text>
</comment>
<proteinExistence type="predicted"/>
<accession>W7L171</accession>
<dbReference type="EMBL" id="APVL01000027">
    <property type="protein sequence ID" value="EWG08862.1"/>
    <property type="molecule type" value="Genomic_DNA"/>
</dbReference>
<dbReference type="Pfam" id="PF01381">
    <property type="entry name" value="HTH_3"/>
    <property type="match status" value="1"/>
</dbReference>
<dbReference type="SUPFAM" id="SSF47413">
    <property type="entry name" value="lambda repressor-like DNA-binding domains"/>
    <property type="match status" value="1"/>
</dbReference>
<feature type="domain" description="HTH cro/C1-type" evidence="2">
    <location>
        <begin position="7"/>
        <end position="61"/>
    </location>
</feature>
<dbReference type="Gene3D" id="1.10.260.40">
    <property type="entry name" value="lambda repressor-like DNA-binding domains"/>
    <property type="match status" value="1"/>
</dbReference>
<dbReference type="PATRIC" id="fig|1307436.3.peg.4672"/>
<reference evidence="3 4" key="2">
    <citation type="journal article" date="2016" name="Sci. Rep.">
        <title>A novel serine protease, Sep1, from Bacillus firmus DS-1 has nematicidal activity and degrades multiple intestinal-associated nematode proteins.</title>
        <authorList>
            <person name="Geng C."/>
            <person name="Nie X."/>
            <person name="Tang Z."/>
            <person name="Zhang Y."/>
            <person name="Lin J."/>
            <person name="Sun M."/>
            <person name="Peng D."/>
        </authorList>
    </citation>
    <scope>NUCLEOTIDE SEQUENCE [LARGE SCALE GENOMIC DNA]</scope>
    <source>
        <strain evidence="3 4">DS1</strain>
    </source>
</reference>